<proteinExistence type="predicted"/>
<evidence type="ECO:0000313" key="2">
    <source>
        <dbReference type="Proteomes" id="UP000314294"/>
    </source>
</evidence>
<name>A0A4Z2GT29_9TELE</name>
<dbReference type="GO" id="GO:0000775">
    <property type="term" value="C:chromosome, centromeric region"/>
    <property type="evidence" value="ECO:0007669"/>
    <property type="project" value="InterPro"/>
</dbReference>
<sequence>MQRVLRLLRVEESRDLLLLFRTLRTFSNRCDDRCRTFQHFQRYRPTGNTFIQVKLSGYLDSTTGLPSNRTSPRLGRR</sequence>
<organism evidence="1 2">
    <name type="scientific">Liparis tanakae</name>
    <name type="common">Tanaka's snailfish</name>
    <dbReference type="NCBI Taxonomy" id="230148"/>
    <lineage>
        <taxon>Eukaryota</taxon>
        <taxon>Metazoa</taxon>
        <taxon>Chordata</taxon>
        <taxon>Craniata</taxon>
        <taxon>Vertebrata</taxon>
        <taxon>Euteleostomi</taxon>
        <taxon>Actinopterygii</taxon>
        <taxon>Neopterygii</taxon>
        <taxon>Teleostei</taxon>
        <taxon>Neoteleostei</taxon>
        <taxon>Acanthomorphata</taxon>
        <taxon>Eupercaria</taxon>
        <taxon>Perciformes</taxon>
        <taxon>Cottioidei</taxon>
        <taxon>Cottales</taxon>
        <taxon>Liparidae</taxon>
        <taxon>Liparis</taxon>
    </lineage>
</organism>
<reference evidence="1 2" key="1">
    <citation type="submission" date="2019-03" db="EMBL/GenBank/DDBJ databases">
        <title>First draft genome of Liparis tanakae, snailfish: a comprehensive survey of snailfish specific genes.</title>
        <authorList>
            <person name="Kim W."/>
            <person name="Song I."/>
            <person name="Jeong J.-H."/>
            <person name="Kim D."/>
            <person name="Kim S."/>
            <person name="Ryu S."/>
            <person name="Song J.Y."/>
            <person name="Lee S.K."/>
        </authorList>
    </citation>
    <scope>NUCLEOTIDE SEQUENCE [LARGE SCALE GENOMIC DNA]</scope>
    <source>
        <tissue evidence="1">Muscle</tissue>
    </source>
</reference>
<dbReference type="EMBL" id="SRLO01000421">
    <property type="protein sequence ID" value="TNN56767.1"/>
    <property type="molecule type" value="Genomic_DNA"/>
</dbReference>
<dbReference type="AlphaFoldDB" id="A0A4Z2GT29"/>
<accession>A0A4Z2GT29</accession>
<dbReference type="InterPro" id="IPR027801">
    <property type="entry name" value="CENP-P"/>
</dbReference>
<protein>
    <submittedName>
        <fullName evidence="1">Centromere protein P</fullName>
    </submittedName>
</protein>
<gene>
    <name evidence="1" type="primary">cenpp_0</name>
    <name evidence="1" type="ORF">EYF80_033025</name>
</gene>
<dbReference type="GO" id="GO:0034080">
    <property type="term" value="P:CENP-A containing chromatin assembly"/>
    <property type="evidence" value="ECO:0007669"/>
    <property type="project" value="InterPro"/>
</dbReference>
<dbReference type="Proteomes" id="UP000314294">
    <property type="component" value="Unassembled WGS sequence"/>
</dbReference>
<evidence type="ECO:0000313" key="1">
    <source>
        <dbReference type="EMBL" id="TNN56767.1"/>
    </source>
</evidence>
<comment type="caution">
    <text evidence="1">The sequence shown here is derived from an EMBL/GenBank/DDBJ whole genome shotgun (WGS) entry which is preliminary data.</text>
</comment>
<dbReference type="Pfam" id="PF13096">
    <property type="entry name" value="CENP-P"/>
    <property type="match status" value="1"/>
</dbReference>
<keyword evidence="2" id="KW-1185">Reference proteome</keyword>